<dbReference type="PRINTS" id="PR00385">
    <property type="entry name" value="P450"/>
</dbReference>
<dbReference type="Proteomes" id="UP001194746">
    <property type="component" value="Unassembled WGS sequence"/>
</dbReference>
<dbReference type="GO" id="GO:0016705">
    <property type="term" value="F:oxidoreductase activity, acting on paired donors, with incorporation or reduction of molecular oxygen"/>
    <property type="evidence" value="ECO:0007669"/>
    <property type="project" value="InterPro"/>
</dbReference>
<dbReference type="InterPro" id="IPR001128">
    <property type="entry name" value="Cyt_P450"/>
</dbReference>
<accession>A0AAD4CIA9</accession>
<gene>
    <name evidence="7" type="ORF">FE257_011095</name>
</gene>
<dbReference type="GO" id="GO:0020037">
    <property type="term" value="F:heme binding"/>
    <property type="evidence" value="ECO:0007669"/>
    <property type="project" value="InterPro"/>
</dbReference>
<keyword evidence="8" id="KW-1185">Reference proteome</keyword>
<name>A0AAD4CIA9_ASPNN</name>
<dbReference type="SUPFAM" id="SSF48264">
    <property type="entry name" value="Cytochrome P450"/>
    <property type="match status" value="1"/>
</dbReference>
<dbReference type="GO" id="GO:0004497">
    <property type="term" value="F:monooxygenase activity"/>
    <property type="evidence" value="ECO:0007669"/>
    <property type="project" value="InterPro"/>
</dbReference>
<evidence type="ECO:0000259" key="6">
    <source>
        <dbReference type="SMART" id="SM00829"/>
    </source>
</evidence>
<dbReference type="SMART" id="SM00829">
    <property type="entry name" value="PKS_ER"/>
    <property type="match status" value="1"/>
</dbReference>
<keyword evidence="4" id="KW-0408">Iron</keyword>
<keyword evidence="5" id="KW-0812">Transmembrane</keyword>
<reference evidence="7" key="2">
    <citation type="submission" date="2020-02" db="EMBL/GenBank/DDBJ databases">
        <authorList>
            <person name="Gilchrist C.L.M."/>
            <person name="Chooi Y.-H."/>
        </authorList>
    </citation>
    <scope>NUCLEOTIDE SEQUENCE</scope>
    <source>
        <strain evidence="7">MST-FP2251</strain>
    </source>
</reference>
<sequence length="1179" mass="129988">MPSKFSFPVQFILWAAFTWLWTRVMGIWVTSSAMITAWLCGTWCSYIFLFLSWRIIGRSWFSKLNDLPGPKAGNLIFRNASAIFDQPLGTKLTHWVNSIPNNGLLHFFGLMGAEYLVVTDVESLSDVLTNRSYHFQKTSGLRRYAERFFGRGIVIQEGNDHKINRKSFVQVFNQRQVDKLKPILSSKAQQVVQHLSERCINRTEGNGEDHTGSCFASIKVTEFSKLISFDVMGIIALGIDFNSIRGQNLEMFELFQTLFATDSAKQKQFMWHNCAPPWLVSLFPSAIDRQMDDAHEQLRKIFSQLIPERLAACKPEDLCEQDILTQIAGCGSFSEQEIMPQIVTTLAAGYESTASSLSWTLYCLAANPQIQCALRQEILEAKSTRGFLSEDQYEKLPLLNGVCNETSRLYPTFAMTLRKAIRDTYIKGRLVPAGTYIVIAPRAINRSRHLWGTDAEQFVPERWIDRSDPQHPKLDASGGASSPLCMLSFLYGPRSCVGRSLALAEIRRVTSQIVEQFDIHPADPDTIQPSGFFSSGPPTDLRLMFSRVQLATRLFNHASGKSVGGQGGKVNDDVSIPTISPNQILVKVKAVALNPTDFKHLDVISPPHCIIGCDFAGVVQQVGSAVTSGWTPGDRVAGAVHGGLFPDKGAFAEYLKVDADLAWKVPDEISDTDATTYGVSAVTAMLTLNVRHGLPFVQGDQTTPKHEVIFIYAGASSTGLFHIQIAKAAGFDVVVTASPRSFDLVKAYGATAVFDYRSATVAADVIKEYPKISKAVDCFSEGKSTSVCAEVLKNTGGTVVTLLPNGTSSIPGVSYEMVMAYTVFGHPFQWLPPIGPKFEAKPADREALVRFYNILPTITHVLKPIPTVKEKDGFEVTYNPDKDIPDLGGKIILVTGGNNGLGKETIKQLAKHNPTKIYMGARSNAKASAAIAELKEQVPSANIIYLEIDLASFSSIKRAAATFMAENDRLHILVNNAGVFATPPGLTEDGYEVQFGTNYMGPALFTKLLLPIMEKTTTTPDGDVRIINISSEIYTLAPKGGLLLAQNKTPLTEISTVARYGQSKLANIYFTKFYNKRYPPIKSVALHPGLVQTNIGGEIQGFSIMSLIFGLLNRVGSVDVATGALNQLWASTFDAGKVNSGAYYVPFFKESNRLDITKDERKMEELWEWTEKEFKEHGL</sequence>
<dbReference type="PRINTS" id="PR00463">
    <property type="entry name" value="EP450I"/>
</dbReference>
<keyword evidence="4" id="KW-0479">Metal-binding</keyword>
<dbReference type="GO" id="GO:0016651">
    <property type="term" value="F:oxidoreductase activity, acting on NAD(P)H"/>
    <property type="evidence" value="ECO:0007669"/>
    <property type="project" value="InterPro"/>
</dbReference>
<organism evidence="7 8">
    <name type="scientific">Aspergillus nanangensis</name>
    <dbReference type="NCBI Taxonomy" id="2582783"/>
    <lineage>
        <taxon>Eukaryota</taxon>
        <taxon>Fungi</taxon>
        <taxon>Dikarya</taxon>
        <taxon>Ascomycota</taxon>
        <taxon>Pezizomycotina</taxon>
        <taxon>Eurotiomycetes</taxon>
        <taxon>Eurotiomycetidae</taxon>
        <taxon>Eurotiales</taxon>
        <taxon>Aspergillaceae</taxon>
        <taxon>Aspergillus</taxon>
        <taxon>Aspergillus subgen. Circumdati</taxon>
    </lineage>
</organism>
<proteinExistence type="inferred from homology"/>
<dbReference type="InterPro" id="IPR020843">
    <property type="entry name" value="ER"/>
</dbReference>
<dbReference type="CDD" id="cd11069">
    <property type="entry name" value="CYP_FUM15-like"/>
    <property type="match status" value="1"/>
</dbReference>
<dbReference type="Pfam" id="PF08240">
    <property type="entry name" value="ADH_N"/>
    <property type="match status" value="1"/>
</dbReference>
<dbReference type="CDD" id="cd08249">
    <property type="entry name" value="enoyl_reductase_like"/>
    <property type="match status" value="1"/>
</dbReference>
<evidence type="ECO:0000256" key="3">
    <source>
        <dbReference type="ARBA" id="ARBA00023002"/>
    </source>
</evidence>
<dbReference type="AlphaFoldDB" id="A0AAD4CIA9"/>
<dbReference type="InterPro" id="IPR002347">
    <property type="entry name" value="SDR_fam"/>
</dbReference>
<evidence type="ECO:0000313" key="7">
    <source>
        <dbReference type="EMBL" id="KAF9886718.1"/>
    </source>
</evidence>
<dbReference type="InterPro" id="IPR013154">
    <property type="entry name" value="ADH-like_N"/>
</dbReference>
<dbReference type="InterPro" id="IPR013149">
    <property type="entry name" value="ADH-like_C"/>
</dbReference>
<comment type="cofactor">
    <cofactor evidence="4">
        <name>heme</name>
        <dbReference type="ChEBI" id="CHEBI:30413"/>
    </cofactor>
</comment>
<dbReference type="InterPro" id="IPR036396">
    <property type="entry name" value="Cyt_P450_sf"/>
</dbReference>
<evidence type="ECO:0000256" key="2">
    <source>
        <dbReference type="ARBA" id="ARBA00022741"/>
    </source>
</evidence>
<evidence type="ECO:0000256" key="1">
    <source>
        <dbReference type="ARBA" id="ARBA00008072"/>
    </source>
</evidence>
<dbReference type="InterPro" id="IPR047122">
    <property type="entry name" value="Trans-enoyl_RdTase-like"/>
</dbReference>
<dbReference type="Pfam" id="PF00067">
    <property type="entry name" value="p450"/>
    <property type="match status" value="1"/>
</dbReference>
<keyword evidence="5" id="KW-0472">Membrane</keyword>
<dbReference type="GO" id="GO:0000166">
    <property type="term" value="F:nucleotide binding"/>
    <property type="evidence" value="ECO:0007669"/>
    <property type="project" value="UniProtKB-KW"/>
</dbReference>
<dbReference type="PANTHER" id="PTHR45348">
    <property type="entry name" value="HYPOTHETICAL OXIDOREDUCTASE (EUROFUNG)"/>
    <property type="match status" value="1"/>
</dbReference>
<dbReference type="Gene3D" id="3.90.180.10">
    <property type="entry name" value="Medium-chain alcohol dehydrogenases, catalytic domain"/>
    <property type="match status" value="1"/>
</dbReference>
<dbReference type="Pfam" id="PF00107">
    <property type="entry name" value="ADH_zinc_N"/>
    <property type="match status" value="1"/>
</dbReference>
<comment type="caution">
    <text evidence="7">The sequence shown here is derived from an EMBL/GenBank/DDBJ whole genome shotgun (WGS) entry which is preliminary data.</text>
</comment>
<dbReference type="PANTHER" id="PTHR45348:SF7">
    <property type="entry name" value="ZINC BINDING OXIDOREDUCTASE, PUTATIVE-RELATED"/>
    <property type="match status" value="1"/>
</dbReference>
<evidence type="ECO:0000256" key="5">
    <source>
        <dbReference type="SAM" id="Phobius"/>
    </source>
</evidence>
<keyword evidence="4" id="KW-0349">Heme</keyword>
<protein>
    <recommendedName>
        <fullName evidence="6">Enoyl reductase (ER) domain-containing protein</fullName>
    </recommendedName>
</protein>
<dbReference type="Gene3D" id="1.10.630.10">
    <property type="entry name" value="Cytochrome P450"/>
    <property type="match status" value="1"/>
</dbReference>
<comment type="similarity">
    <text evidence="1">Belongs to the zinc-containing alcohol dehydrogenase family.</text>
</comment>
<keyword evidence="2" id="KW-0547">Nucleotide-binding</keyword>
<dbReference type="Gene3D" id="3.40.50.720">
    <property type="entry name" value="NAD(P)-binding Rossmann-like Domain"/>
    <property type="match status" value="2"/>
</dbReference>
<dbReference type="EMBL" id="VCAU01000072">
    <property type="protein sequence ID" value="KAF9886718.1"/>
    <property type="molecule type" value="Genomic_DNA"/>
</dbReference>
<dbReference type="SUPFAM" id="SSF51735">
    <property type="entry name" value="NAD(P)-binding Rossmann-fold domains"/>
    <property type="match status" value="2"/>
</dbReference>
<dbReference type="InterPro" id="IPR011032">
    <property type="entry name" value="GroES-like_sf"/>
</dbReference>
<dbReference type="SUPFAM" id="SSF50129">
    <property type="entry name" value="GroES-like"/>
    <property type="match status" value="1"/>
</dbReference>
<keyword evidence="5" id="KW-1133">Transmembrane helix</keyword>
<dbReference type="Pfam" id="PF00106">
    <property type="entry name" value="adh_short"/>
    <property type="match status" value="1"/>
</dbReference>
<dbReference type="InterPro" id="IPR036291">
    <property type="entry name" value="NAD(P)-bd_dom_sf"/>
</dbReference>
<evidence type="ECO:0000256" key="4">
    <source>
        <dbReference type="PIRSR" id="PIRSR602401-1"/>
    </source>
</evidence>
<feature type="binding site" description="axial binding residue" evidence="4">
    <location>
        <position position="496"/>
    </location>
    <ligand>
        <name>heme</name>
        <dbReference type="ChEBI" id="CHEBI:30413"/>
    </ligand>
    <ligandPart>
        <name>Fe</name>
        <dbReference type="ChEBI" id="CHEBI:18248"/>
    </ligandPart>
</feature>
<dbReference type="InterPro" id="IPR002401">
    <property type="entry name" value="Cyt_P450_E_grp-I"/>
</dbReference>
<reference evidence="7" key="1">
    <citation type="journal article" date="2019" name="Beilstein J. Org. Chem.">
        <title>Nanangenines: drimane sesquiterpenoids as the dominant metabolite cohort of a novel Australian fungus, Aspergillus nanangensis.</title>
        <authorList>
            <person name="Lacey H.J."/>
            <person name="Gilchrist C.L.M."/>
            <person name="Crombie A."/>
            <person name="Kalaitzis J.A."/>
            <person name="Vuong D."/>
            <person name="Rutledge P.J."/>
            <person name="Turner P."/>
            <person name="Pitt J.I."/>
            <person name="Lacey E."/>
            <person name="Chooi Y.H."/>
            <person name="Piggott A.M."/>
        </authorList>
    </citation>
    <scope>NUCLEOTIDE SEQUENCE</scope>
    <source>
        <strain evidence="7">MST-FP2251</strain>
    </source>
</reference>
<feature type="transmembrane region" description="Helical" evidence="5">
    <location>
        <begin position="36"/>
        <end position="56"/>
    </location>
</feature>
<dbReference type="GO" id="GO:0005506">
    <property type="term" value="F:iron ion binding"/>
    <property type="evidence" value="ECO:0007669"/>
    <property type="project" value="InterPro"/>
</dbReference>
<keyword evidence="3" id="KW-0560">Oxidoreductase</keyword>
<feature type="domain" description="Enoyl reductase (ER)" evidence="6">
    <location>
        <begin position="569"/>
        <end position="893"/>
    </location>
</feature>
<evidence type="ECO:0000313" key="8">
    <source>
        <dbReference type="Proteomes" id="UP001194746"/>
    </source>
</evidence>